<accession>A0A3E1P818</accession>
<keyword evidence="2" id="KW-0732">Signal</keyword>
<organism evidence="7 8">
    <name type="scientific">Chitinophaga silvisoli</name>
    <dbReference type="NCBI Taxonomy" id="2291814"/>
    <lineage>
        <taxon>Bacteria</taxon>
        <taxon>Pseudomonadati</taxon>
        <taxon>Bacteroidota</taxon>
        <taxon>Chitinophagia</taxon>
        <taxon>Chitinophagales</taxon>
        <taxon>Chitinophagaceae</taxon>
        <taxon>Chitinophaga</taxon>
    </lineage>
</organism>
<sequence length="502" mass="56448">MQQYDVIIIGSGLGSLVCGAILGKYGYRVCLFEKNRQIGGCLQTYSRDKAIIDSGVHYIGGLEEGQTLHKVFRYLGIIKNMKLLRMEMDGFDQISFGNEQHVYRMAQGRDNFIQQLLADFPKEKEALHAYVDKLEEICGKFPLFNMRLGSASEKESVMGEEVSAYLRSITSNERLQNVLAGNNMLYAGYPDRTPLYVHALVQHSYIESAWKCVDGGSVIARSLSKTIRAQGGDIIRNMEVKAIVESEGRVDHIVLENGQEVGGKYFISGLHPARTIGMVKGEGLRNAYKSRINSLENTPGTFMINVVLKPGSFPYLNHNIYHHATSNAWDGINYTADNWPQTYAMFVSAGTGKEQYADNLSIMTYMRYEDVAQWHDTFNTDDKPHERDASYQEFKKEKAEKLLDMVSQQYPQLRSCIHSMYVATPLTYRDYLNIPEGSMYGIVKDARDPLKSMIPAATRLPNLYLTGQNLNLHGILGVTMSAVLTCAGLVDLETIVEEINRS</sequence>
<keyword evidence="6" id="KW-0472">Membrane</keyword>
<evidence type="ECO:0000256" key="2">
    <source>
        <dbReference type="ARBA" id="ARBA00022729"/>
    </source>
</evidence>
<dbReference type="InterPro" id="IPR052206">
    <property type="entry name" value="Retinol_saturase"/>
</dbReference>
<evidence type="ECO:0000256" key="3">
    <source>
        <dbReference type="ARBA" id="ARBA00022827"/>
    </source>
</evidence>
<dbReference type="InterPro" id="IPR036188">
    <property type="entry name" value="FAD/NAD-bd_sf"/>
</dbReference>
<dbReference type="Proteomes" id="UP000261174">
    <property type="component" value="Unassembled WGS sequence"/>
</dbReference>
<evidence type="ECO:0000313" key="8">
    <source>
        <dbReference type="Proteomes" id="UP000261174"/>
    </source>
</evidence>
<keyword evidence="8" id="KW-1185">Reference proteome</keyword>
<dbReference type="Gene3D" id="3.50.50.60">
    <property type="entry name" value="FAD/NAD(P)-binding domain"/>
    <property type="match status" value="2"/>
</dbReference>
<dbReference type="PANTHER" id="PTHR46091">
    <property type="entry name" value="BLR7054 PROTEIN"/>
    <property type="match status" value="1"/>
</dbReference>
<evidence type="ECO:0000256" key="1">
    <source>
        <dbReference type="ARBA" id="ARBA00022630"/>
    </source>
</evidence>
<feature type="transmembrane region" description="Helical" evidence="6">
    <location>
        <begin position="6"/>
        <end position="27"/>
    </location>
</feature>
<dbReference type="OrthoDB" id="9789960at2"/>
<keyword evidence="6" id="KW-0812">Transmembrane</keyword>
<dbReference type="AlphaFoldDB" id="A0A3E1P818"/>
<reference evidence="7 8" key="1">
    <citation type="submission" date="2018-08" db="EMBL/GenBank/DDBJ databases">
        <title>Chitinophaga sp. K20C18050901, a novel bacterium isolated from forest soil.</title>
        <authorList>
            <person name="Wang C."/>
        </authorList>
    </citation>
    <scope>NUCLEOTIDE SEQUENCE [LARGE SCALE GENOMIC DNA]</scope>
    <source>
        <strain evidence="7 8">K20C18050901</strain>
    </source>
</reference>
<keyword evidence="3" id="KW-0274">FAD</keyword>
<dbReference type="EMBL" id="QTJV01000001">
    <property type="protein sequence ID" value="RFM36336.1"/>
    <property type="molecule type" value="Genomic_DNA"/>
</dbReference>
<evidence type="ECO:0000256" key="4">
    <source>
        <dbReference type="ARBA" id="ARBA00022857"/>
    </source>
</evidence>
<keyword evidence="4" id="KW-0521">NADP</keyword>
<gene>
    <name evidence="7" type="ORF">DXN04_02190</name>
</gene>
<protein>
    <submittedName>
        <fullName evidence="7">NAD(P)/FAD-dependent oxidoreductase</fullName>
    </submittedName>
</protein>
<keyword evidence="6" id="KW-1133">Transmembrane helix</keyword>
<name>A0A3E1P818_9BACT</name>
<evidence type="ECO:0000256" key="5">
    <source>
        <dbReference type="ARBA" id="ARBA00023027"/>
    </source>
</evidence>
<dbReference type="RefSeq" id="WP_116851663.1">
    <property type="nucleotide sequence ID" value="NZ_QTJV01000001.1"/>
</dbReference>
<evidence type="ECO:0000256" key="6">
    <source>
        <dbReference type="SAM" id="Phobius"/>
    </source>
</evidence>
<dbReference type="SUPFAM" id="SSF51905">
    <property type="entry name" value="FAD/NAD(P)-binding domain"/>
    <property type="match status" value="1"/>
</dbReference>
<evidence type="ECO:0000313" key="7">
    <source>
        <dbReference type="EMBL" id="RFM36336.1"/>
    </source>
</evidence>
<dbReference type="Pfam" id="PF13450">
    <property type="entry name" value="NAD_binding_8"/>
    <property type="match status" value="1"/>
</dbReference>
<keyword evidence="5" id="KW-0520">NAD</keyword>
<comment type="caution">
    <text evidence="7">The sequence shown here is derived from an EMBL/GenBank/DDBJ whole genome shotgun (WGS) entry which is preliminary data.</text>
</comment>
<keyword evidence="1" id="KW-0285">Flavoprotein</keyword>
<proteinExistence type="predicted"/>
<dbReference type="PANTHER" id="PTHR46091:SF3">
    <property type="entry name" value="AMINE OXIDASE DOMAIN-CONTAINING PROTEIN"/>
    <property type="match status" value="1"/>
</dbReference>